<dbReference type="GO" id="GO:0001664">
    <property type="term" value="F:G protein-coupled receptor binding"/>
    <property type="evidence" value="ECO:0007669"/>
    <property type="project" value="TreeGrafter"/>
</dbReference>
<dbReference type="PANTHER" id="PTHR41146">
    <property type="entry name" value="DIURETIC HORMONE CLASS 2"/>
    <property type="match status" value="1"/>
</dbReference>
<evidence type="ECO:0000256" key="1">
    <source>
        <dbReference type="ARBA" id="ARBA00004613"/>
    </source>
</evidence>
<reference evidence="3" key="1">
    <citation type="journal article" date="2017" name="Toxicon">
        <title>Venom-gland transcriptomics and venom proteomics of the Hentz striped scorpion (Centruroides hentzi; Buthidae) reveal high toxin diversity in a harmless member of a lethal family.</title>
        <authorList>
            <person name="Ward M.J."/>
            <person name="Ellsworth S.A."/>
            <person name="Rokyta D.R."/>
        </authorList>
    </citation>
    <scope>NUCLEOTIDE SEQUENCE</scope>
    <source>
        <tissue evidence="3">Venom gland</tissue>
    </source>
</reference>
<protein>
    <submittedName>
        <fullName evidence="3">Venom protein</fullName>
    </submittedName>
</protein>
<name>A0A2I9LPY4_9SCOR</name>
<dbReference type="GO" id="GO:0007589">
    <property type="term" value="P:body fluid secretion"/>
    <property type="evidence" value="ECO:0007669"/>
    <property type="project" value="InterPro"/>
</dbReference>
<dbReference type="AlphaFoldDB" id="A0A2I9LPY4"/>
<accession>A0A2I9LPY4</accession>
<sequence>MFQDYFLKMNMKEFFCILCVMTLLSPYQSVILRSKKNVDFGLSRSNSGNEAAKSLIGQYLANQANGPGRKRALFDMYGKRDRMN</sequence>
<dbReference type="GO" id="GO:0008613">
    <property type="term" value="F:diuretic hormone activity"/>
    <property type="evidence" value="ECO:0007669"/>
    <property type="project" value="InterPro"/>
</dbReference>
<dbReference type="GO" id="GO:0005615">
    <property type="term" value="C:extracellular space"/>
    <property type="evidence" value="ECO:0007669"/>
    <property type="project" value="TreeGrafter"/>
</dbReference>
<dbReference type="InterPro" id="IPR034439">
    <property type="entry name" value="DH2-like"/>
</dbReference>
<evidence type="ECO:0000313" key="3">
    <source>
        <dbReference type="EMBL" id="MBW20445.1"/>
    </source>
</evidence>
<proteinExistence type="predicted"/>
<evidence type="ECO:0000256" key="2">
    <source>
        <dbReference type="ARBA" id="ARBA00022525"/>
    </source>
</evidence>
<comment type="subcellular location">
    <subcellularLocation>
        <location evidence="1">Secreted</location>
    </subcellularLocation>
</comment>
<dbReference type="EMBL" id="GFWZ01000455">
    <property type="protein sequence ID" value="MBW20445.1"/>
    <property type="molecule type" value="Transcribed_RNA"/>
</dbReference>
<organism evidence="3">
    <name type="scientific">Centruroides hentzi</name>
    <dbReference type="NCBI Taxonomy" id="88313"/>
    <lineage>
        <taxon>Eukaryota</taxon>
        <taxon>Metazoa</taxon>
        <taxon>Ecdysozoa</taxon>
        <taxon>Arthropoda</taxon>
        <taxon>Chelicerata</taxon>
        <taxon>Arachnida</taxon>
        <taxon>Scorpiones</taxon>
        <taxon>Buthida</taxon>
        <taxon>Buthoidea</taxon>
        <taxon>Buthidae</taxon>
        <taxon>Centruroides</taxon>
    </lineage>
</organism>
<keyword evidence="2" id="KW-0964">Secreted</keyword>
<dbReference type="PANTHER" id="PTHR41146:SF1">
    <property type="entry name" value="DIURETIC HORMONE CLASS 2"/>
    <property type="match status" value="1"/>
</dbReference>